<comment type="caution">
    <text evidence="1">The sequence shown here is derived from an EMBL/GenBank/DDBJ whole genome shotgun (WGS) entry which is preliminary data.</text>
</comment>
<accession>A0A420HLP6</accession>
<protein>
    <submittedName>
        <fullName evidence="1">Uncharacterized protein</fullName>
    </submittedName>
</protein>
<name>A0A420HLP6_9PEZI</name>
<keyword evidence="2" id="KW-1185">Reference proteome</keyword>
<proteinExistence type="predicted"/>
<reference evidence="1 2" key="1">
    <citation type="journal article" date="2018" name="BMC Genomics">
        <title>Comparative genome analyses reveal sequence features reflecting distinct modes of host-adaptation between dicot and monocot powdery mildew.</title>
        <authorList>
            <person name="Wu Y."/>
            <person name="Ma X."/>
            <person name="Pan Z."/>
            <person name="Kale S.D."/>
            <person name="Song Y."/>
            <person name="King H."/>
            <person name="Zhang Q."/>
            <person name="Presley C."/>
            <person name="Deng X."/>
            <person name="Wei C.I."/>
            <person name="Xiao S."/>
        </authorList>
    </citation>
    <scope>NUCLEOTIDE SEQUENCE [LARGE SCALE GENOMIC DNA]</scope>
    <source>
        <strain evidence="1">UMSG3</strain>
    </source>
</reference>
<sequence>MSEAMDTEGRQQTELAQPEISMNQLYDQILLMQQQFNQQSAIVQNQYELIEEQKAQKLTLREQVNSNPVAANV</sequence>
<evidence type="ECO:0000313" key="1">
    <source>
        <dbReference type="EMBL" id="RKF58352.1"/>
    </source>
</evidence>
<gene>
    <name evidence="1" type="ORF">GcM3_182023</name>
</gene>
<dbReference type="Proteomes" id="UP000283383">
    <property type="component" value="Unassembled WGS sequence"/>
</dbReference>
<dbReference type="EMBL" id="MCBQ01018280">
    <property type="protein sequence ID" value="RKF58352.1"/>
    <property type="molecule type" value="Genomic_DNA"/>
</dbReference>
<dbReference type="AlphaFoldDB" id="A0A420HLP6"/>
<evidence type="ECO:0000313" key="2">
    <source>
        <dbReference type="Proteomes" id="UP000283383"/>
    </source>
</evidence>
<organism evidence="1 2">
    <name type="scientific">Golovinomyces cichoracearum</name>
    <dbReference type="NCBI Taxonomy" id="62708"/>
    <lineage>
        <taxon>Eukaryota</taxon>
        <taxon>Fungi</taxon>
        <taxon>Dikarya</taxon>
        <taxon>Ascomycota</taxon>
        <taxon>Pezizomycotina</taxon>
        <taxon>Leotiomycetes</taxon>
        <taxon>Erysiphales</taxon>
        <taxon>Erysiphaceae</taxon>
        <taxon>Golovinomyces</taxon>
    </lineage>
</organism>